<dbReference type="OrthoDB" id="9802649at2"/>
<dbReference type="InterPro" id="IPR029044">
    <property type="entry name" value="Nucleotide-diphossugar_trans"/>
</dbReference>
<organism evidence="2 3">
    <name type="scientific">Pontibacter ramchanderi</name>
    <dbReference type="NCBI Taxonomy" id="1179743"/>
    <lineage>
        <taxon>Bacteria</taxon>
        <taxon>Pseudomonadati</taxon>
        <taxon>Bacteroidota</taxon>
        <taxon>Cytophagia</taxon>
        <taxon>Cytophagales</taxon>
        <taxon>Hymenobacteraceae</taxon>
        <taxon>Pontibacter</taxon>
    </lineage>
</organism>
<dbReference type="AlphaFoldDB" id="A0A2N3U904"/>
<dbReference type="RefSeq" id="WP_101445848.1">
    <property type="nucleotide sequence ID" value="NZ_PJMU01000003.1"/>
</dbReference>
<dbReference type="CDD" id="cd00761">
    <property type="entry name" value="Glyco_tranf_GTA_type"/>
    <property type="match status" value="1"/>
</dbReference>
<comment type="caution">
    <text evidence="2">The sequence shown here is derived from an EMBL/GenBank/DDBJ whole genome shotgun (WGS) entry which is preliminary data.</text>
</comment>
<dbReference type="Proteomes" id="UP000233782">
    <property type="component" value="Unassembled WGS sequence"/>
</dbReference>
<feature type="domain" description="Glycosyltransferase 2-like" evidence="1">
    <location>
        <begin position="5"/>
        <end position="154"/>
    </location>
</feature>
<dbReference type="SUPFAM" id="SSF53448">
    <property type="entry name" value="Nucleotide-diphospho-sugar transferases"/>
    <property type="match status" value="1"/>
</dbReference>
<reference evidence="2 3" key="1">
    <citation type="submission" date="2017-12" db="EMBL/GenBank/DDBJ databases">
        <title>Genomic Encyclopedia of Type Strains, Phase III (KMG-III): the genomes of soil and plant-associated and newly described type strains.</title>
        <authorList>
            <person name="Whitman W."/>
        </authorList>
    </citation>
    <scope>NUCLEOTIDE SEQUENCE [LARGE SCALE GENOMIC DNA]</scope>
    <source>
        <strain evidence="2 3">LP43</strain>
    </source>
</reference>
<gene>
    <name evidence="2" type="ORF">BD749_3060</name>
</gene>
<dbReference type="EMBL" id="PJMU01000003">
    <property type="protein sequence ID" value="PKV63221.1"/>
    <property type="molecule type" value="Genomic_DNA"/>
</dbReference>
<sequence length="289" mass="33768">MIYYTVVIPTFNRLSLLKEAIASVLNQSYSYFEIIVVDDCSSDETQAYFEKLKDSRIKYLRNKENSGAAYSRNTGILEAKGDFIVFLDSDNQLYPNFIEVFNRNILENSEASIFWCGVQHKWVKEGEVIRERHQLWQPDVTDLKFYLKTIRTSTGRGLVVRKSTCIQAGLFDPNLRTSEDTEFLLRVFQIAKFHVVPDVLYLSIIHEGYRLTLDYSNQAKSYNYIISKHKGFINDNIWYLARLLRKASYYNMLSGNLSMAKTIISNAIKANPLDFRNYYYLFKYLLKNG</sequence>
<evidence type="ECO:0000259" key="1">
    <source>
        <dbReference type="Pfam" id="PF00535"/>
    </source>
</evidence>
<name>A0A2N3U904_9BACT</name>
<proteinExistence type="predicted"/>
<dbReference type="GO" id="GO:0016758">
    <property type="term" value="F:hexosyltransferase activity"/>
    <property type="evidence" value="ECO:0007669"/>
    <property type="project" value="UniProtKB-ARBA"/>
</dbReference>
<accession>A0A2N3U904</accession>
<dbReference type="InterPro" id="IPR001173">
    <property type="entry name" value="Glyco_trans_2-like"/>
</dbReference>
<evidence type="ECO:0000313" key="2">
    <source>
        <dbReference type="EMBL" id="PKV63221.1"/>
    </source>
</evidence>
<keyword evidence="3" id="KW-1185">Reference proteome</keyword>
<dbReference type="PANTHER" id="PTHR22916:SF3">
    <property type="entry name" value="UDP-GLCNAC:BETAGAL BETA-1,3-N-ACETYLGLUCOSAMINYLTRANSFERASE-LIKE PROTEIN 1"/>
    <property type="match status" value="1"/>
</dbReference>
<protein>
    <submittedName>
        <fullName evidence="2">Glycosyltransferase involved in cell wall biosynthesis</fullName>
    </submittedName>
</protein>
<evidence type="ECO:0000313" key="3">
    <source>
        <dbReference type="Proteomes" id="UP000233782"/>
    </source>
</evidence>
<dbReference type="PANTHER" id="PTHR22916">
    <property type="entry name" value="GLYCOSYLTRANSFERASE"/>
    <property type="match status" value="1"/>
</dbReference>
<dbReference type="Pfam" id="PF00535">
    <property type="entry name" value="Glycos_transf_2"/>
    <property type="match status" value="1"/>
</dbReference>
<dbReference type="Gene3D" id="3.90.550.10">
    <property type="entry name" value="Spore Coat Polysaccharide Biosynthesis Protein SpsA, Chain A"/>
    <property type="match status" value="1"/>
</dbReference>
<keyword evidence="2" id="KW-0808">Transferase</keyword>